<gene>
    <name evidence="1" type="ORF">SPELUC_LOCUS9236</name>
</gene>
<protein>
    <submittedName>
        <fullName evidence="1">8142_t:CDS:1</fullName>
    </submittedName>
</protein>
<proteinExistence type="predicted"/>
<evidence type="ECO:0000313" key="1">
    <source>
        <dbReference type="EMBL" id="CAG8660038.1"/>
    </source>
</evidence>
<organism evidence="1 2">
    <name type="scientific">Cetraspora pellucida</name>
    <dbReference type="NCBI Taxonomy" id="1433469"/>
    <lineage>
        <taxon>Eukaryota</taxon>
        <taxon>Fungi</taxon>
        <taxon>Fungi incertae sedis</taxon>
        <taxon>Mucoromycota</taxon>
        <taxon>Glomeromycotina</taxon>
        <taxon>Glomeromycetes</taxon>
        <taxon>Diversisporales</taxon>
        <taxon>Gigasporaceae</taxon>
        <taxon>Cetraspora</taxon>
    </lineage>
</organism>
<sequence>SPQSSSILMDFYEQNTENWTCVNLVEFYCTNLKQKERKKVLDNIKKDLEKVVRSESGFDATHKKKAQKIIDN</sequence>
<evidence type="ECO:0000313" key="2">
    <source>
        <dbReference type="Proteomes" id="UP000789366"/>
    </source>
</evidence>
<comment type="caution">
    <text evidence="1">The sequence shown here is derived from an EMBL/GenBank/DDBJ whole genome shotgun (WGS) entry which is preliminary data.</text>
</comment>
<name>A0ACA9NK28_9GLOM</name>
<dbReference type="Proteomes" id="UP000789366">
    <property type="component" value="Unassembled WGS sequence"/>
</dbReference>
<accession>A0ACA9NK28</accession>
<keyword evidence="2" id="KW-1185">Reference proteome</keyword>
<reference evidence="1" key="1">
    <citation type="submission" date="2021-06" db="EMBL/GenBank/DDBJ databases">
        <authorList>
            <person name="Kallberg Y."/>
            <person name="Tangrot J."/>
            <person name="Rosling A."/>
        </authorList>
    </citation>
    <scope>NUCLEOTIDE SEQUENCE</scope>
    <source>
        <strain evidence="1">28 12/20/2015</strain>
    </source>
</reference>
<feature type="non-terminal residue" evidence="1">
    <location>
        <position position="1"/>
    </location>
</feature>
<dbReference type="EMBL" id="CAJVPW010015215">
    <property type="protein sequence ID" value="CAG8660038.1"/>
    <property type="molecule type" value="Genomic_DNA"/>
</dbReference>